<reference evidence="1" key="1">
    <citation type="submission" date="2020-06" db="EMBL/GenBank/DDBJ databases">
        <title>Paenibacillus sp. nov., isolated from soil.</title>
        <authorList>
            <person name="Seo Y.L."/>
        </authorList>
    </citation>
    <scope>NUCLEOTIDE SEQUENCE [LARGE SCALE GENOMIC DNA]</scope>
    <source>
        <strain evidence="1">JW14</strain>
    </source>
</reference>
<protein>
    <submittedName>
        <fullName evidence="1">Uncharacterized protein</fullName>
    </submittedName>
</protein>
<dbReference type="AlphaFoldDB" id="A0A850EW09"/>
<evidence type="ECO:0000313" key="2">
    <source>
        <dbReference type="Proteomes" id="UP000564806"/>
    </source>
</evidence>
<accession>A0A850EW09</accession>
<dbReference type="Proteomes" id="UP000564806">
    <property type="component" value="Unassembled WGS sequence"/>
</dbReference>
<comment type="caution">
    <text evidence="1">The sequence shown here is derived from an EMBL/GenBank/DDBJ whole genome shotgun (WGS) entry which is preliminary data.</text>
</comment>
<organism evidence="1 2">
    <name type="scientific">Paenibacillus agri</name>
    <dbReference type="NCBI Taxonomy" id="2744309"/>
    <lineage>
        <taxon>Bacteria</taxon>
        <taxon>Bacillati</taxon>
        <taxon>Bacillota</taxon>
        <taxon>Bacilli</taxon>
        <taxon>Bacillales</taxon>
        <taxon>Paenibacillaceae</taxon>
        <taxon>Paenibacillus</taxon>
    </lineage>
</organism>
<name>A0A850EW09_9BACL</name>
<sequence length="56" mass="6745">MIPYYFSPQVYYLLIPHDNGYVDMHYASNHSWRAPVIELRPPYYTNPQIVINYPLI</sequence>
<gene>
    <name evidence="1" type="ORF">HPT30_17035</name>
</gene>
<dbReference type="EMBL" id="JABWCS010000212">
    <property type="protein sequence ID" value="NUU62051.1"/>
    <property type="molecule type" value="Genomic_DNA"/>
</dbReference>
<evidence type="ECO:0000313" key="1">
    <source>
        <dbReference type="EMBL" id="NUU62051.1"/>
    </source>
</evidence>
<dbReference type="RefSeq" id="WP_175372546.1">
    <property type="nucleotide sequence ID" value="NZ_JABWCS010000212.1"/>
</dbReference>
<proteinExistence type="predicted"/>
<keyword evidence="2" id="KW-1185">Reference proteome</keyword>